<feature type="compositionally biased region" description="Low complexity" evidence="1">
    <location>
        <begin position="104"/>
        <end position="113"/>
    </location>
</feature>
<dbReference type="SUPFAM" id="SSF48403">
    <property type="entry name" value="Ankyrin repeat"/>
    <property type="match status" value="1"/>
</dbReference>
<proteinExistence type="predicted"/>
<keyword evidence="4" id="KW-1185">Reference proteome</keyword>
<dbReference type="PANTHER" id="PTHR38788">
    <property type="entry name" value="CLR5 DOMAIN-CONTAINING PROTEIN"/>
    <property type="match status" value="1"/>
</dbReference>
<gene>
    <name evidence="3" type="ORF">TWF696_000889</name>
</gene>
<dbReference type="Pfam" id="PF14420">
    <property type="entry name" value="Clr5"/>
    <property type="match status" value="1"/>
</dbReference>
<feature type="domain" description="Clr5" evidence="2">
    <location>
        <begin position="2"/>
        <end position="54"/>
    </location>
</feature>
<reference evidence="3 4" key="1">
    <citation type="submission" date="2019-10" db="EMBL/GenBank/DDBJ databases">
        <authorList>
            <person name="Palmer J.M."/>
        </authorList>
    </citation>
    <scope>NUCLEOTIDE SEQUENCE [LARGE SCALE GENOMIC DNA]</scope>
    <source>
        <strain evidence="3 4">TWF696</strain>
    </source>
</reference>
<name>A0AAV9VCP8_9PEZI</name>
<dbReference type="EMBL" id="JAVHNQ010000001">
    <property type="protein sequence ID" value="KAK6359750.1"/>
    <property type="molecule type" value="Genomic_DNA"/>
</dbReference>
<comment type="caution">
    <text evidence="3">The sequence shown here is derived from an EMBL/GenBank/DDBJ whole genome shotgun (WGS) entry which is preliminary data.</text>
</comment>
<organism evidence="3 4">
    <name type="scientific">Orbilia brochopaga</name>
    <dbReference type="NCBI Taxonomy" id="3140254"/>
    <lineage>
        <taxon>Eukaryota</taxon>
        <taxon>Fungi</taxon>
        <taxon>Dikarya</taxon>
        <taxon>Ascomycota</taxon>
        <taxon>Pezizomycotina</taxon>
        <taxon>Orbiliomycetes</taxon>
        <taxon>Orbiliales</taxon>
        <taxon>Orbiliaceae</taxon>
        <taxon>Orbilia</taxon>
    </lineage>
</organism>
<dbReference type="InterPro" id="IPR025676">
    <property type="entry name" value="Clr5_dom"/>
</dbReference>
<evidence type="ECO:0000259" key="2">
    <source>
        <dbReference type="Pfam" id="PF14420"/>
    </source>
</evidence>
<accession>A0AAV9VCP8</accession>
<dbReference type="PANTHER" id="PTHR38788:SF3">
    <property type="entry name" value="CLR5 DOMAIN-CONTAINING PROTEIN"/>
    <property type="match status" value="1"/>
</dbReference>
<protein>
    <recommendedName>
        <fullName evidence="2">Clr5 domain-containing protein</fullName>
    </recommendedName>
</protein>
<evidence type="ECO:0000313" key="4">
    <source>
        <dbReference type="Proteomes" id="UP001375240"/>
    </source>
</evidence>
<feature type="compositionally biased region" description="Low complexity" evidence="1">
    <location>
        <begin position="215"/>
        <end position="237"/>
    </location>
</feature>
<evidence type="ECO:0000256" key="1">
    <source>
        <dbReference type="SAM" id="MobiDB-lite"/>
    </source>
</evidence>
<dbReference type="AlphaFoldDB" id="A0AAV9VCP8"/>
<feature type="region of interest" description="Disordered" evidence="1">
    <location>
        <begin position="95"/>
        <end position="126"/>
    </location>
</feature>
<dbReference type="Proteomes" id="UP001375240">
    <property type="component" value="Unassembled WGS sequence"/>
</dbReference>
<evidence type="ECO:0000313" key="3">
    <source>
        <dbReference type="EMBL" id="KAK6359750.1"/>
    </source>
</evidence>
<dbReference type="Gene3D" id="1.25.40.20">
    <property type="entry name" value="Ankyrin repeat-containing domain"/>
    <property type="match status" value="1"/>
</dbReference>
<feature type="region of interest" description="Disordered" evidence="1">
    <location>
        <begin position="197"/>
        <end position="240"/>
    </location>
</feature>
<sequence length="381" mass="42402">MGKPWETYKQEIYHYYIEEGRPLAEVREILKTKYNFEACKRSYQNQIEVWGFKKNVRSADMRAYLEQKSQNIPDSEMGLSRDVIDKITPRKVRRYEKRYAGKGSPTRETTTSPRESRRPDDFNPSWEENLFDDYPNSFPVTPSHGSEEHFFSNADILSNYPSYHDSRLSYSEATLGEPLYASTAEYSTMGSLTATDYGYRSPHDAHPPRYSPSRASPHASAGMSSSSPGRGGSSSAPTQTSGSIELMKAALAGRYDDLRRLLVGGENPNVADRDGNTSLHYLTRGFHKLLDRATGAPGLLSGDRGVGISEEFDERITAYGACLRLLVGSGAAATPNRKGDTAAEMASDRLALYLENPFNAAAGVHHEWRSFVDFMQTAPTG</sequence>
<dbReference type="InterPro" id="IPR036770">
    <property type="entry name" value="Ankyrin_rpt-contain_sf"/>
</dbReference>